<sequence length="59" mass="6298">MAKSLNPEDITVVQSAGESVASHDLSNGNLDDNDSNDSGGGDAVEWMRRYRVRGGDDTD</sequence>
<proteinExistence type="predicted"/>
<dbReference type="Proteomes" id="UP000319103">
    <property type="component" value="Unassembled WGS sequence"/>
</dbReference>
<accession>A0A540W4Y1</accession>
<gene>
    <name evidence="2" type="ORF">E6W39_19670</name>
</gene>
<organism evidence="2 3">
    <name type="scientific">Kitasatospora acidiphila</name>
    <dbReference type="NCBI Taxonomy" id="2567942"/>
    <lineage>
        <taxon>Bacteria</taxon>
        <taxon>Bacillati</taxon>
        <taxon>Actinomycetota</taxon>
        <taxon>Actinomycetes</taxon>
        <taxon>Kitasatosporales</taxon>
        <taxon>Streptomycetaceae</taxon>
        <taxon>Kitasatospora</taxon>
    </lineage>
</organism>
<keyword evidence="3" id="KW-1185">Reference proteome</keyword>
<evidence type="ECO:0000256" key="1">
    <source>
        <dbReference type="SAM" id="MobiDB-lite"/>
    </source>
</evidence>
<comment type="caution">
    <text evidence="2">The sequence shown here is derived from an EMBL/GenBank/DDBJ whole genome shotgun (WGS) entry which is preliminary data.</text>
</comment>
<protein>
    <submittedName>
        <fullName evidence="2">Uncharacterized protein</fullName>
    </submittedName>
</protein>
<evidence type="ECO:0000313" key="3">
    <source>
        <dbReference type="Proteomes" id="UP000319103"/>
    </source>
</evidence>
<dbReference type="AlphaFoldDB" id="A0A540W4Y1"/>
<feature type="region of interest" description="Disordered" evidence="1">
    <location>
        <begin position="1"/>
        <end position="43"/>
    </location>
</feature>
<reference evidence="2 3" key="1">
    <citation type="submission" date="2019-06" db="EMBL/GenBank/DDBJ databases">
        <title>Description of Kitasatospora acidophila sp. nov. isolated from pine grove soil, and reclassification of Streptomyces novaecaesareae to Kitasatospora novaeceasareae comb. nov.</title>
        <authorList>
            <person name="Kim M.J."/>
        </authorList>
    </citation>
    <scope>NUCLEOTIDE SEQUENCE [LARGE SCALE GENOMIC DNA]</scope>
    <source>
        <strain evidence="2 3">MMS16-CNU292</strain>
    </source>
</reference>
<name>A0A540W4Y1_9ACTN</name>
<dbReference type="EMBL" id="VIGB01000003">
    <property type="protein sequence ID" value="TQF04043.1"/>
    <property type="molecule type" value="Genomic_DNA"/>
</dbReference>
<evidence type="ECO:0000313" key="2">
    <source>
        <dbReference type="EMBL" id="TQF04043.1"/>
    </source>
</evidence>
<dbReference type="RefSeq" id="WP_141634635.1">
    <property type="nucleotide sequence ID" value="NZ_VIGB01000003.1"/>
</dbReference>